<evidence type="ECO:0000313" key="2">
    <source>
        <dbReference type="EMBL" id="MFL9845034.1"/>
    </source>
</evidence>
<dbReference type="EMBL" id="JBELPZ010000011">
    <property type="protein sequence ID" value="MFL9845034.1"/>
    <property type="molecule type" value="Genomic_DNA"/>
</dbReference>
<dbReference type="Proteomes" id="UP001629156">
    <property type="component" value="Unassembled WGS sequence"/>
</dbReference>
<reference evidence="2 3" key="1">
    <citation type="submission" date="2024-06" db="EMBL/GenBank/DDBJ databases">
        <authorList>
            <person name="Kaempfer P."/>
            <person name="Viver T."/>
        </authorList>
    </citation>
    <scope>NUCLEOTIDE SEQUENCE [LARGE SCALE GENOMIC DNA]</scope>
    <source>
        <strain evidence="2 3">ST-119</strain>
    </source>
</reference>
<dbReference type="RefSeq" id="WP_408085299.1">
    <property type="nucleotide sequence ID" value="NZ_JBELPZ010000011.1"/>
</dbReference>
<keyword evidence="3" id="KW-1185">Reference proteome</keyword>
<name>A0ABW8YXL8_9FLAO</name>
<gene>
    <name evidence="2" type="ORF">ABS766_11445</name>
</gene>
<evidence type="ECO:0000259" key="1">
    <source>
        <dbReference type="Pfam" id="PF04187"/>
    </source>
</evidence>
<organism evidence="2 3">
    <name type="scientific">Flavobacterium rhizosphaerae</name>
    <dbReference type="NCBI Taxonomy" id="3163298"/>
    <lineage>
        <taxon>Bacteria</taxon>
        <taxon>Pseudomonadati</taxon>
        <taxon>Bacteroidota</taxon>
        <taxon>Flavobacteriia</taxon>
        <taxon>Flavobacteriales</taxon>
        <taxon>Flavobacteriaceae</taxon>
        <taxon>Flavobacterium</taxon>
    </lineage>
</organism>
<accession>A0ABW8YXL8</accession>
<keyword evidence="2" id="KW-0449">Lipoprotein</keyword>
<feature type="domain" description="Haem-binding uptake Tiki superfamily ChaN" evidence="1">
    <location>
        <begin position="39"/>
        <end position="238"/>
    </location>
</feature>
<dbReference type="Gene3D" id="3.40.50.11550">
    <property type="match status" value="1"/>
</dbReference>
<dbReference type="Pfam" id="PF04187">
    <property type="entry name" value="Cofac_haem_bdg"/>
    <property type="match status" value="1"/>
</dbReference>
<sequence length="283" mass="32129">MKIYSLSFFLFVNFIITAQDKQPYQIYNAKGNKTTYKKMLKTAADADVVLFGEQHDNALIHWLELEFAKDMAAQKPVAFGAEMIEADNQQALTGYLLGQVDQKGLDTLARLWPNYKTDYKPLVEFAKAKKYIFVATNVPRHYASLVYKNGFSALDTLPDAEKKFMAPLPVAYDAELPGYKAMLQMSGMHGGENLPKAQALKDATMGYFISKYSKPGTTFIHYNGSYHSDYHEGINWYLKKYKNDVSIVTIATVSQKEVDTLQDEYLNKADFIIVVDEDMTTTY</sequence>
<evidence type="ECO:0000313" key="3">
    <source>
        <dbReference type="Proteomes" id="UP001629156"/>
    </source>
</evidence>
<comment type="caution">
    <text evidence="2">The sequence shown here is derived from an EMBL/GenBank/DDBJ whole genome shotgun (WGS) entry which is preliminary data.</text>
</comment>
<dbReference type="CDD" id="cd14727">
    <property type="entry name" value="ChanN-like"/>
    <property type="match status" value="1"/>
</dbReference>
<protein>
    <submittedName>
        <fullName evidence="2">ChaN family lipoprotein</fullName>
    </submittedName>
</protein>
<dbReference type="InterPro" id="IPR007314">
    <property type="entry name" value="Cofac_haem-bd_dom"/>
</dbReference>
<dbReference type="SUPFAM" id="SSF159501">
    <property type="entry name" value="EreA/ChaN-like"/>
    <property type="match status" value="1"/>
</dbReference>
<proteinExistence type="predicted"/>